<name>A0AAQ3UB84_PASNO</name>
<dbReference type="AlphaFoldDB" id="A0AAQ3UB84"/>
<proteinExistence type="predicted"/>
<accession>A0AAQ3UB84</accession>
<feature type="signal peptide" evidence="1">
    <location>
        <begin position="1"/>
        <end position="23"/>
    </location>
</feature>
<keyword evidence="3" id="KW-1185">Reference proteome</keyword>
<reference evidence="2 3" key="1">
    <citation type="submission" date="2024-02" db="EMBL/GenBank/DDBJ databases">
        <title>High-quality chromosome-scale genome assembly of Pensacola bahiagrass (Paspalum notatum Flugge var. saurae).</title>
        <authorList>
            <person name="Vega J.M."/>
            <person name="Podio M."/>
            <person name="Orjuela J."/>
            <person name="Siena L.A."/>
            <person name="Pessino S.C."/>
            <person name="Combes M.C."/>
            <person name="Mariac C."/>
            <person name="Albertini E."/>
            <person name="Pupilli F."/>
            <person name="Ortiz J.P.A."/>
            <person name="Leblanc O."/>
        </authorList>
    </citation>
    <scope>NUCLEOTIDE SEQUENCE [LARGE SCALE GENOMIC DNA]</scope>
    <source>
        <strain evidence="2">R1</strain>
        <tissue evidence="2">Leaf</tissue>
    </source>
</reference>
<dbReference type="EMBL" id="CP144752">
    <property type="protein sequence ID" value="WVZ89069.1"/>
    <property type="molecule type" value="Genomic_DNA"/>
</dbReference>
<gene>
    <name evidence="2" type="ORF">U9M48_035526</name>
</gene>
<sequence length="113" mass="12394">MIGFARWNASWTLLNAMTGRGFCMVPPRIGGNLTDPKIGMLSLGHGSERTSATTMCCGVDENEEEGVSFPEAGQHVVGRICHRRGGGGQEKQEYFPEGLNDELQYQLDEPYLS</sequence>
<keyword evidence="1" id="KW-0732">Signal</keyword>
<evidence type="ECO:0000256" key="1">
    <source>
        <dbReference type="SAM" id="SignalP"/>
    </source>
</evidence>
<evidence type="ECO:0000313" key="3">
    <source>
        <dbReference type="Proteomes" id="UP001341281"/>
    </source>
</evidence>
<organism evidence="2 3">
    <name type="scientific">Paspalum notatum var. saurae</name>
    <dbReference type="NCBI Taxonomy" id="547442"/>
    <lineage>
        <taxon>Eukaryota</taxon>
        <taxon>Viridiplantae</taxon>
        <taxon>Streptophyta</taxon>
        <taxon>Embryophyta</taxon>
        <taxon>Tracheophyta</taxon>
        <taxon>Spermatophyta</taxon>
        <taxon>Magnoliopsida</taxon>
        <taxon>Liliopsida</taxon>
        <taxon>Poales</taxon>
        <taxon>Poaceae</taxon>
        <taxon>PACMAD clade</taxon>
        <taxon>Panicoideae</taxon>
        <taxon>Andropogonodae</taxon>
        <taxon>Paspaleae</taxon>
        <taxon>Paspalinae</taxon>
        <taxon>Paspalum</taxon>
    </lineage>
</organism>
<protein>
    <submittedName>
        <fullName evidence="2">Uncharacterized protein</fullName>
    </submittedName>
</protein>
<evidence type="ECO:0000313" key="2">
    <source>
        <dbReference type="EMBL" id="WVZ89069.1"/>
    </source>
</evidence>
<feature type="chain" id="PRO_5042890603" evidence="1">
    <location>
        <begin position="24"/>
        <end position="113"/>
    </location>
</feature>
<dbReference type="Proteomes" id="UP001341281">
    <property type="component" value="Chromosome 08"/>
</dbReference>